<dbReference type="eggNOG" id="COG5660">
    <property type="taxonomic scope" value="Bacteria"/>
</dbReference>
<evidence type="ECO:0000259" key="2">
    <source>
        <dbReference type="Pfam" id="PF13490"/>
    </source>
</evidence>
<dbReference type="InterPro" id="IPR041916">
    <property type="entry name" value="Anti_sigma_zinc_sf"/>
</dbReference>
<keyword evidence="1" id="KW-0472">Membrane</keyword>
<dbReference type="InterPro" id="IPR027383">
    <property type="entry name" value="Znf_put"/>
</dbReference>
<keyword evidence="1" id="KW-0812">Transmembrane</keyword>
<dbReference type="OrthoDB" id="9782842at2"/>
<protein>
    <recommendedName>
        <fullName evidence="2">Putative zinc-finger domain-containing protein</fullName>
    </recommendedName>
</protein>
<proteinExistence type="predicted"/>
<keyword evidence="4" id="KW-1185">Reference proteome</keyword>
<evidence type="ECO:0000256" key="1">
    <source>
        <dbReference type="SAM" id="Phobius"/>
    </source>
</evidence>
<gene>
    <name evidence="3" type="ordered locus">TERTU_2985</name>
</gene>
<dbReference type="STRING" id="377629.TERTU_2985"/>
<feature type="transmembrane region" description="Helical" evidence="1">
    <location>
        <begin position="76"/>
        <end position="101"/>
    </location>
</feature>
<evidence type="ECO:0000313" key="4">
    <source>
        <dbReference type="Proteomes" id="UP000009080"/>
    </source>
</evidence>
<organism evidence="3 4">
    <name type="scientific">Teredinibacter turnerae (strain ATCC 39867 / T7901)</name>
    <dbReference type="NCBI Taxonomy" id="377629"/>
    <lineage>
        <taxon>Bacteria</taxon>
        <taxon>Pseudomonadati</taxon>
        <taxon>Pseudomonadota</taxon>
        <taxon>Gammaproteobacteria</taxon>
        <taxon>Cellvibrionales</taxon>
        <taxon>Cellvibrionaceae</taxon>
        <taxon>Teredinibacter</taxon>
    </lineage>
</organism>
<dbReference type="EMBL" id="CP001614">
    <property type="protein sequence ID" value="ACR14483.1"/>
    <property type="molecule type" value="Genomic_DNA"/>
</dbReference>
<evidence type="ECO:0000313" key="3">
    <source>
        <dbReference type="EMBL" id="ACR14483.1"/>
    </source>
</evidence>
<dbReference type="HOGENOM" id="CLU_1785959_0_0_6"/>
<dbReference type="AlphaFoldDB" id="C5BNI9"/>
<name>C5BNI9_TERTT</name>
<dbReference type="Pfam" id="PF13490">
    <property type="entry name" value="zf-HC2"/>
    <property type="match status" value="1"/>
</dbReference>
<keyword evidence="1" id="KW-1133">Transmembrane helix</keyword>
<dbReference type="KEGG" id="ttu:TERTU_2985"/>
<dbReference type="Proteomes" id="UP000009080">
    <property type="component" value="Chromosome"/>
</dbReference>
<feature type="transmembrane region" description="Helical" evidence="1">
    <location>
        <begin position="107"/>
        <end position="128"/>
    </location>
</feature>
<sequence>MNTDCEVLSPLISGLVDGELTQQQGQRINQHLAKCSACRERYEQLNTLKKLTGDYSLISQDERQREILRTDQMANLLAWGGWLLLLIVAMLMGYAVIFTVIQSDMLWWHRCLVGSLTLGILLLFASVLRQQLKILKTDKFRKVNL</sequence>
<accession>C5BNI9</accession>
<reference evidence="3 4" key="1">
    <citation type="journal article" date="2009" name="PLoS ONE">
        <title>The complete genome of Teredinibacter turnerae T7901: an intracellular endosymbiont of marine wood-boring bivalves (shipworms).</title>
        <authorList>
            <person name="Yang J.C."/>
            <person name="Madupu R."/>
            <person name="Durkin A.S."/>
            <person name="Ekborg N.A."/>
            <person name="Pedamallu C.S."/>
            <person name="Hostetler J.B."/>
            <person name="Radune D."/>
            <person name="Toms B.S."/>
            <person name="Henrissat B."/>
            <person name="Coutinho P.M."/>
            <person name="Schwarz S."/>
            <person name="Field L."/>
            <person name="Trindade-Silva A.E."/>
            <person name="Soares C.A.G."/>
            <person name="Elshahawi S."/>
            <person name="Hanora A."/>
            <person name="Schmidt E.W."/>
            <person name="Haygood M.G."/>
            <person name="Posfai J."/>
            <person name="Benner J."/>
            <person name="Madinger C."/>
            <person name="Nove J."/>
            <person name="Anton B."/>
            <person name="Chaudhary K."/>
            <person name="Foster J."/>
            <person name="Holman A."/>
            <person name="Kumar S."/>
            <person name="Lessard P.A."/>
            <person name="Luyten Y.A."/>
            <person name="Slatko B."/>
            <person name="Wood N."/>
            <person name="Wu B."/>
            <person name="Teplitski M."/>
            <person name="Mougous J.D."/>
            <person name="Ward N."/>
            <person name="Eisen J.A."/>
            <person name="Badger J.H."/>
            <person name="Distel D.L."/>
        </authorList>
    </citation>
    <scope>NUCLEOTIDE SEQUENCE [LARGE SCALE GENOMIC DNA]</scope>
    <source>
        <strain evidence="4">ATCC 39867 / T7901</strain>
    </source>
</reference>
<feature type="domain" description="Putative zinc-finger" evidence="2">
    <location>
        <begin position="5"/>
        <end position="39"/>
    </location>
</feature>
<dbReference type="RefSeq" id="WP_015820597.1">
    <property type="nucleotide sequence ID" value="NC_012997.1"/>
</dbReference>
<dbReference type="Gene3D" id="1.10.10.1320">
    <property type="entry name" value="Anti-sigma factor, zinc-finger domain"/>
    <property type="match status" value="1"/>
</dbReference>